<comment type="caution">
    <text evidence="1">The sequence shown here is derived from an EMBL/GenBank/DDBJ whole genome shotgun (WGS) entry which is preliminary data.</text>
</comment>
<evidence type="ECO:0000313" key="1">
    <source>
        <dbReference type="EMBL" id="KAL2732301.1"/>
    </source>
</evidence>
<keyword evidence="2" id="KW-1185">Reference proteome</keyword>
<evidence type="ECO:0000313" key="2">
    <source>
        <dbReference type="Proteomes" id="UP001607303"/>
    </source>
</evidence>
<dbReference type="EMBL" id="JAYRBN010000075">
    <property type="protein sequence ID" value="KAL2732301.1"/>
    <property type="molecule type" value="Genomic_DNA"/>
</dbReference>
<accession>A0ABD2BHR2</accession>
<name>A0ABD2BHR2_VESMC</name>
<dbReference type="AlphaFoldDB" id="A0ABD2BHR2"/>
<sequence>MPGTLTYPIYADVEPSVPRRRAYTWNSQHRSTSRVTDLTSRAGRLSLTDNVALYSCYCKKLLLINLDL</sequence>
<proteinExistence type="predicted"/>
<gene>
    <name evidence="1" type="ORF">V1477_014542</name>
</gene>
<dbReference type="Proteomes" id="UP001607303">
    <property type="component" value="Unassembled WGS sequence"/>
</dbReference>
<reference evidence="1 2" key="1">
    <citation type="journal article" date="2024" name="Ann. Entomol. Soc. Am.">
        <title>Genomic analyses of the southern and eastern yellowjacket wasps (Hymenoptera: Vespidae) reveal evolutionary signatures of social life.</title>
        <authorList>
            <person name="Catto M.A."/>
            <person name="Caine P.B."/>
            <person name="Orr S.E."/>
            <person name="Hunt B.G."/>
            <person name="Goodisman M.A.D."/>
        </authorList>
    </citation>
    <scope>NUCLEOTIDE SEQUENCE [LARGE SCALE GENOMIC DNA]</scope>
    <source>
        <strain evidence="1">232</strain>
        <tissue evidence="1">Head and thorax</tissue>
    </source>
</reference>
<organism evidence="1 2">
    <name type="scientific">Vespula maculifrons</name>
    <name type="common">Eastern yellow jacket</name>
    <name type="synonym">Wasp</name>
    <dbReference type="NCBI Taxonomy" id="7453"/>
    <lineage>
        <taxon>Eukaryota</taxon>
        <taxon>Metazoa</taxon>
        <taxon>Ecdysozoa</taxon>
        <taxon>Arthropoda</taxon>
        <taxon>Hexapoda</taxon>
        <taxon>Insecta</taxon>
        <taxon>Pterygota</taxon>
        <taxon>Neoptera</taxon>
        <taxon>Endopterygota</taxon>
        <taxon>Hymenoptera</taxon>
        <taxon>Apocrita</taxon>
        <taxon>Aculeata</taxon>
        <taxon>Vespoidea</taxon>
        <taxon>Vespidae</taxon>
        <taxon>Vespinae</taxon>
        <taxon>Vespula</taxon>
    </lineage>
</organism>
<protein>
    <submittedName>
        <fullName evidence="1">E3 ubiquitin-protein ligase Nedd-4 isoform X1</fullName>
    </submittedName>
</protein>